<evidence type="ECO:0000256" key="2">
    <source>
        <dbReference type="ARBA" id="ARBA00022649"/>
    </source>
</evidence>
<evidence type="ECO:0000259" key="8">
    <source>
        <dbReference type="Pfam" id="PF01850"/>
    </source>
</evidence>
<keyword evidence="6" id="KW-0460">Magnesium</keyword>
<dbReference type="Gene3D" id="3.40.50.1010">
    <property type="entry name" value="5'-nuclease"/>
    <property type="match status" value="1"/>
</dbReference>
<protein>
    <submittedName>
        <fullName evidence="9">Nucleic acid-binding protein</fullName>
    </submittedName>
</protein>
<evidence type="ECO:0000313" key="9">
    <source>
        <dbReference type="EMBL" id="MBE1564281.1"/>
    </source>
</evidence>
<keyword evidence="4" id="KW-0479">Metal-binding</keyword>
<evidence type="ECO:0000256" key="6">
    <source>
        <dbReference type="ARBA" id="ARBA00022842"/>
    </source>
</evidence>
<accession>A0ABR9KRA0</accession>
<reference evidence="9 10" key="1">
    <citation type="submission" date="2020-10" db="EMBL/GenBank/DDBJ databases">
        <title>Sequencing the genomes of 1000 actinobacteria strains.</title>
        <authorList>
            <person name="Klenk H.-P."/>
        </authorList>
    </citation>
    <scope>NUCLEOTIDE SEQUENCE [LARGE SCALE GENOMIC DNA]</scope>
    <source>
        <strain evidence="9 10">DSM 43748</strain>
    </source>
</reference>
<dbReference type="InterPro" id="IPR050556">
    <property type="entry name" value="Type_II_TA_system_RNase"/>
</dbReference>
<proteinExistence type="inferred from homology"/>
<evidence type="ECO:0000256" key="1">
    <source>
        <dbReference type="ARBA" id="ARBA00001946"/>
    </source>
</evidence>
<dbReference type="PANTHER" id="PTHR33653:SF1">
    <property type="entry name" value="RIBONUCLEASE VAPC2"/>
    <property type="match status" value="1"/>
</dbReference>
<evidence type="ECO:0000256" key="3">
    <source>
        <dbReference type="ARBA" id="ARBA00022722"/>
    </source>
</evidence>
<keyword evidence="5" id="KW-0378">Hydrolase</keyword>
<comment type="cofactor">
    <cofactor evidence="1">
        <name>Mg(2+)</name>
        <dbReference type="ChEBI" id="CHEBI:18420"/>
    </cofactor>
</comment>
<keyword evidence="3" id="KW-0540">Nuclease</keyword>
<keyword evidence="2" id="KW-1277">Toxin-antitoxin system</keyword>
<evidence type="ECO:0000256" key="7">
    <source>
        <dbReference type="ARBA" id="ARBA00038093"/>
    </source>
</evidence>
<evidence type="ECO:0000256" key="5">
    <source>
        <dbReference type="ARBA" id="ARBA00022801"/>
    </source>
</evidence>
<name>A0ABR9KRA0_9ACTN</name>
<dbReference type="RefSeq" id="WP_318782191.1">
    <property type="nucleotide sequence ID" value="NZ_BAAASY010000008.1"/>
</dbReference>
<sequence>MTLIDTCVLLDVLMEDPTWADWSDDAIAQAKTEGSVIINPIIYAEVSVGFDRVENLDDALPHTEIERVDLPYEAAFLAGKAYLTYKERGGIKSSPLPDFYIGAHAAVESYRLLTRDVQRFRTYFPTIELVCPN</sequence>
<dbReference type="InterPro" id="IPR002716">
    <property type="entry name" value="PIN_dom"/>
</dbReference>
<dbReference type="PANTHER" id="PTHR33653">
    <property type="entry name" value="RIBONUCLEASE VAPC2"/>
    <property type="match status" value="1"/>
</dbReference>
<comment type="similarity">
    <text evidence="7">Belongs to the PINc/VapC protein family.</text>
</comment>
<evidence type="ECO:0000256" key="4">
    <source>
        <dbReference type="ARBA" id="ARBA00022723"/>
    </source>
</evidence>
<feature type="domain" description="PIN" evidence="8">
    <location>
        <begin position="3"/>
        <end position="118"/>
    </location>
</feature>
<dbReference type="InterPro" id="IPR029060">
    <property type="entry name" value="PIN-like_dom_sf"/>
</dbReference>
<dbReference type="SUPFAM" id="SSF88723">
    <property type="entry name" value="PIN domain-like"/>
    <property type="match status" value="1"/>
</dbReference>
<keyword evidence="10" id="KW-1185">Reference proteome</keyword>
<comment type="caution">
    <text evidence="9">The sequence shown here is derived from an EMBL/GenBank/DDBJ whole genome shotgun (WGS) entry which is preliminary data.</text>
</comment>
<organism evidence="9 10">
    <name type="scientific">Nonomuraea africana</name>
    <dbReference type="NCBI Taxonomy" id="46171"/>
    <lineage>
        <taxon>Bacteria</taxon>
        <taxon>Bacillati</taxon>
        <taxon>Actinomycetota</taxon>
        <taxon>Actinomycetes</taxon>
        <taxon>Streptosporangiales</taxon>
        <taxon>Streptosporangiaceae</taxon>
        <taxon>Nonomuraea</taxon>
    </lineage>
</organism>
<dbReference type="EMBL" id="JADBEF010000001">
    <property type="protein sequence ID" value="MBE1564281.1"/>
    <property type="molecule type" value="Genomic_DNA"/>
</dbReference>
<gene>
    <name evidence="9" type="ORF">H4W81_007060</name>
</gene>
<evidence type="ECO:0000313" key="10">
    <source>
        <dbReference type="Proteomes" id="UP000661607"/>
    </source>
</evidence>
<dbReference type="Pfam" id="PF01850">
    <property type="entry name" value="PIN"/>
    <property type="match status" value="1"/>
</dbReference>
<dbReference type="Proteomes" id="UP000661607">
    <property type="component" value="Unassembled WGS sequence"/>
</dbReference>